<feature type="domain" description="DUF2423" evidence="2">
    <location>
        <begin position="1"/>
        <end position="40"/>
    </location>
</feature>
<keyword evidence="4" id="KW-1185">Reference proteome</keyword>
<dbReference type="GO" id="GO:0030687">
    <property type="term" value="C:preribosome, large subunit precursor"/>
    <property type="evidence" value="ECO:0007669"/>
    <property type="project" value="TreeGrafter"/>
</dbReference>
<accession>A0A286UM70</accession>
<dbReference type="STRING" id="2282107.A0A286UM70"/>
<evidence type="ECO:0000313" key="3">
    <source>
        <dbReference type="EMBL" id="PAV20693.1"/>
    </source>
</evidence>
<dbReference type="AlphaFoldDB" id="A0A286UM70"/>
<dbReference type="PANTHER" id="PTHR28219">
    <property type="entry name" value="UPF0642 PROTEIN YBL028C"/>
    <property type="match status" value="1"/>
</dbReference>
<organism evidence="3 4">
    <name type="scientific">Pyrrhoderma noxium</name>
    <dbReference type="NCBI Taxonomy" id="2282107"/>
    <lineage>
        <taxon>Eukaryota</taxon>
        <taxon>Fungi</taxon>
        <taxon>Dikarya</taxon>
        <taxon>Basidiomycota</taxon>
        <taxon>Agaricomycotina</taxon>
        <taxon>Agaricomycetes</taxon>
        <taxon>Hymenochaetales</taxon>
        <taxon>Hymenochaetaceae</taxon>
        <taxon>Pyrrhoderma</taxon>
    </lineage>
</organism>
<evidence type="ECO:0000256" key="1">
    <source>
        <dbReference type="SAM" id="MobiDB-lite"/>
    </source>
</evidence>
<dbReference type="Proteomes" id="UP000217199">
    <property type="component" value="Unassembled WGS sequence"/>
</dbReference>
<reference evidence="3 4" key="1">
    <citation type="journal article" date="2017" name="Mol. Ecol.">
        <title>Comparative and population genomic landscape of Phellinus noxius: A hypervariable fungus causing root rot in trees.</title>
        <authorList>
            <person name="Chung C.L."/>
            <person name="Lee T.J."/>
            <person name="Akiba M."/>
            <person name="Lee H.H."/>
            <person name="Kuo T.H."/>
            <person name="Liu D."/>
            <person name="Ke H.M."/>
            <person name="Yokoi T."/>
            <person name="Roa M.B."/>
            <person name="Lu M.J."/>
            <person name="Chang Y.Y."/>
            <person name="Ann P.J."/>
            <person name="Tsai J.N."/>
            <person name="Chen C.Y."/>
            <person name="Tzean S.S."/>
            <person name="Ota Y."/>
            <person name="Hattori T."/>
            <person name="Sahashi N."/>
            <person name="Liou R.F."/>
            <person name="Kikuchi T."/>
            <person name="Tsai I.J."/>
        </authorList>
    </citation>
    <scope>NUCLEOTIDE SEQUENCE [LARGE SCALE GENOMIC DNA]</scope>
    <source>
        <strain evidence="3 4">FFPRI411160</strain>
    </source>
</reference>
<dbReference type="InParanoid" id="A0A286UM70"/>
<dbReference type="EMBL" id="NBII01000003">
    <property type="protein sequence ID" value="PAV20693.1"/>
    <property type="molecule type" value="Genomic_DNA"/>
</dbReference>
<protein>
    <submittedName>
        <fullName evidence="3">Genomic msy-sf-9</fullName>
    </submittedName>
</protein>
<dbReference type="InterPro" id="IPR019434">
    <property type="entry name" value="DUF2423"/>
</dbReference>
<evidence type="ECO:0000259" key="2">
    <source>
        <dbReference type="Pfam" id="PF10338"/>
    </source>
</evidence>
<sequence>MGKSIRSKSKRSFRAKKREDGVYAAIEAARLQRVSAKLRAVQETDKDGDVVINEEESGDITPDGASLDVSNPDTMQLDDASASNATKKISTHGPRGSRREEWRKSKGLSARPKSRGSWITLFTAKCFVTVLWGTDKKYPLISFVLLAETLSMPLPPSLPNDVSQLVFVSDLKI</sequence>
<dbReference type="PANTHER" id="PTHR28219:SF1">
    <property type="entry name" value="UPF0642 PROTEIN YBL028C"/>
    <property type="match status" value="1"/>
</dbReference>
<proteinExistence type="predicted"/>
<dbReference type="Pfam" id="PF10338">
    <property type="entry name" value="YBL028C_N"/>
    <property type="match status" value="1"/>
</dbReference>
<comment type="caution">
    <text evidence="3">The sequence shown here is derived from an EMBL/GenBank/DDBJ whole genome shotgun (WGS) entry which is preliminary data.</text>
</comment>
<name>A0A286UM70_9AGAM</name>
<feature type="region of interest" description="Disordered" evidence="1">
    <location>
        <begin position="45"/>
        <end position="112"/>
    </location>
</feature>
<dbReference type="OrthoDB" id="4087970at2759"/>
<gene>
    <name evidence="3" type="ORF">PNOK_0332000</name>
</gene>
<dbReference type="FunCoup" id="A0A286UM70">
    <property type="interactions" value="7"/>
</dbReference>
<evidence type="ECO:0000313" key="4">
    <source>
        <dbReference type="Proteomes" id="UP000217199"/>
    </source>
</evidence>